<reference evidence="2" key="1">
    <citation type="submission" date="2022-11" db="UniProtKB">
        <authorList>
            <consortium name="WormBaseParasite"/>
        </authorList>
    </citation>
    <scope>IDENTIFICATION</scope>
</reference>
<organism evidence="1 2">
    <name type="scientific">Romanomermis culicivorax</name>
    <name type="common">Nematode worm</name>
    <dbReference type="NCBI Taxonomy" id="13658"/>
    <lineage>
        <taxon>Eukaryota</taxon>
        <taxon>Metazoa</taxon>
        <taxon>Ecdysozoa</taxon>
        <taxon>Nematoda</taxon>
        <taxon>Enoplea</taxon>
        <taxon>Dorylaimia</taxon>
        <taxon>Mermithida</taxon>
        <taxon>Mermithoidea</taxon>
        <taxon>Mermithidae</taxon>
        <taxon>Romanomermis</taxon>
    </lineage>
</organism>
<keyword evidence="1" id="KW-1185">Reference proteome</keyword>
<dbReference type="Proteomes" id="UP000887565">
    <property type="component" value="Unplaced"/>
</dbReference>
<dbReference type="WBParaSite" id="nRc.2.0.1.t42505-RA">
    <property type="protein sequence ID" value="nRc.2.0.1.t42505-RA"/>
    <property type="gene ID" value="nRc.2.0.1.g42505"/>
</dbReference>
<protein>
    <submittedName>
        <fullName evidence="2">Uncharacterized protein</fullName>
    </submittedName>
</protein>
<dbReference type="AlphaFoldDB" id="A0A915KUP1"/>
<evidence type="ECO:0000313" key="1">
    <source>
        <dbReference type="Proteomes" id="UP000887565"/>
    </source>
</evidence>
<accession>A0A915KUP1</accession>
<name>A0A915KUP1_ROMCU</name>
<evidence type="ECO:0000313" key="2">
    <source>
        <dbReference type="WBParaSite" id="nRc.2.0.1.t42505-RA"/>
    </source>
</evidence>
<sequence length="65" mass="7664">MIARRNREILFDLLESCRKKDEYDEKKHTKRKSLKNLITDPGNSSTLKRSCYKRALAQQLSRPLA</sequence>
<proteinExistence type="predicted"/>